<keyword evidence="1" id="KW-1133">Transmembrane helix</keyword>
<evidence type="ECO:0000256" key="1">
    <source>
        <dbReference type="SAM" id="Phobius"/>
    </source>
</evidence>
<evidence type="ECO:0000313" key="2">
    <source>
        <dbReference type="EMBL" id="RVD92976.1"/>
    </source>
</evidence>
<gene>
    <name evidence="2" type="ORF">TUBRATIS_005010</name>
</gene>
<feature type="transmembrane region" description="Helical" evidence="1">
    <location>
        <begin position="65"/>
        <end position="85"/>
    </location>
</feature>
<accession>A0A437APR5</accession>
<proteinExistence type="predicted"/>
<reference evidence="2 3" key="1">
    <citation type="submission" date="2018-10" db="EMBL/GenBank/DDBJ databases">
        <title>Draft genome sequence of the microsporidian Tubulinosema ratisbonensis.</title>
        <authorList>
            <person name="Polonais V."/>
            <person name="Peyretaillade E."/>
            <person name="Niehus S."/>
            <person name="Wawrzyniak I."/>
            <person name="Franchet A."/>
            <person name="Gaspin C."/>
            <person name="Reichstadt M."/>
            <person name="Belser C."/>
            <person name="Labadie K."/>
            <person name="Delbac F."/>
            <person name="Ferrandon D."/>
        </authorList>
    </citation>
    <scope>NUCLEOTIDE SEQUENCE [LARGE SCALE GENOMIC DNA]</scope>
    <source>
        <strain evidence="2 3">Franzen</strain>
    </source>
</reference>
<evidence type="ECO:0000313" key="3">
    <source>
        <dbReference type="Proteomes" id="UP000282876"/>
    </source>
</evidence>
<keyword evidence="3" id="KW-1185">Reference proteome</keyword>
<name>A0A437APR5_9MICR</name>
<protein>
    <submittedName>
        <fullName evidence="2">Uncharacterized protein</fullName>
    </submittedName>
</protein>
<dbReference type="VEuPathDB" id="MicrosporidiaDB:TUBRATIS_005010"/>
<dbReference type="Proteomes" id="UP000282876">
    <property type="component" value="Unassembled WGS sequence"/>
</dbReference>
<feature type="transmembrane region" description="Helical" evidence="1">
    <location>
        <begin position="6"/>
        <end position="24"/>
    </location>
</feature>
<dbReference type="AlphaFoldDB" id="A0A437APR5"/>
<feature type="transmembrane region" description="Helical" evidence="1">
    <location>
        <begin position="92"/>
        <end position="112"/>
    </location>
</feature>
<keyword evidence="1" id="KW-0812">Transmembrane</keyword>
<dbReference type="EMBL" id="RCSS01000110">
    <property type="protein sequence ID" value="RVD92976.1"/>
    <property type="molecule type" value="Genomic_DNA"/>
</dbReference>
<sequence>MLNSYTYFAKIILNSLCSVLLICLQHKRNSLSILTAFFLVSTHIPTLLISIYAEPRYIKSFRHKLFITFMLLIEYLLFFLFYRFFDRCKFVNYLMMIHFIVGMFVSCLHYFLNEAVK</sequence>
<comment type="caution">
    <text evidence="2">The sequence shown here is derived from an EMBL/GenBank/DDBJ whole genome shotgun (WGS) entry which is preliminary data.</text>
</comment>
<keyword evidence="1" id="KW-0472">Membrane</keyword>
<feature type="transmembrane region" description="Helical" evidence="1">
    <location>
        <begin position="31"/>
        <end position="53"/>
    </location>
</feature>
<organism evidence="2 3">
    <name type="scientific">Tubulinosema ratisbonensis</name>
    <dbReference type="NCBI Taxonomy" id="291195"/>
    <lineage>
        <taxon>Eukaryota</taxon>
        <taxon>Fungi</taxon>
        <taxon>Fungi incertae sedis</taxon>
        <taxon>Microsporidia</taxon>
        <taxon>Tubulinosematoidea</taxon>
        <taxon>Tubulinosematidae</taxon>
        <taxon>Tubulinosema</taxon>
    </lineage>
</organism>